<evidence type="ECO:0000256" key="2">
    <source>
        <dbReference type="ARBA" id="ARBA00022723"/>
    </source>
</evidence>
<dbReference type="SUPFAM" id="SSF46458">
    <property type="entry name" value="Globin-like"/>
    <property type="match status" value="1"/>
</dbReference>
<dbReference type="Pfam" id="PF00042">
    <property type="entry name" value="Globin"/>
    <property type="match status" value="1"/>
</dbReference>
<reference evidence="7" key="1">
    <citation type="journal article" date="2013" name="Genetics">
        <title>The draft genome and transcriptome of Panagrellus redivivus are shaped by the harsh demands of a free-living lifestyle.</title>
        <authorList>
            <person name="Srinivasan J."/>
            <person name="Dillman A.R."/>
            <person name="Macchietto M.G."/>
            <person name="Heikkinen L."/>
            <person name="Lakso M."/>
            <person name="Fracchia K.M."/>
            <person name="Antoshechkin I."/>
            <person name="Mortazavi A."/>
            <person name="Wong G."/>
            <person name="Sternberg P.W."/>
        </authorList>
    </citation>
    <scope>NUCLEOTIDE SEQUENCE [LARGE SCALE GENOMIC DNA]</scope>
    <source>
        <strain evidence="7">MT8872</strain>
    </source>
</reference>
<keyword evidence="1 4" id="KW-0349">Heme</keyword>
<evidence type="ECO:0000256" key="5">
    <source>
        <dbReference type="SAM" id="MobiDB-lite"/>
    </source>
</evidence>
<keyword evidence="3" id="KW-0408">Iron</keyword>
<dbReference type="Proteomes" id="UP000492821">
    <property type="component" value="Unassembled WGS sequence"/>
</dbReference>
<keyword evidence="2" id="KW-0479">Metal-binding</keyword>
<dbReference type="InterPro" id="IPR044399">
    <property type="entry name" value="Mb-like_M"/>
</dbReference>
<evidence type="ECO:0000313" key="7">
    <source>
        <dbReference type="Proteomes" id="UP000492821"/>
    </source>
</evidence>
<reference evidence="8" key="2">
    <citation type="submission" date="2020-10" db="UniProtKB">
        <authorList>
            <consortium name="WormBaseParasite"/>
        </authorList>
    </citation>
    <scope>IDENTIFICATION</scope>
</reference>
<dbReference type="AlphaFoldDB" id="A0A7E4UWK4"/>
<dbReference type="InterPro" id="IPR000971">
    <property type="entry name" value="Globin"/>
</dbReference>
<feature type="region of interest" description="Disordered" evidence="5">
    <location>
        <begin position="55"/>
        <end position="95"/>
    </location>
</feature>
<protein>
    <submittedName>
        <fullName evidence="8">GLOBIN domain-containing protein</fullName>
    </submittedName>
</protein>
<dbReference type="InterPro" id="IPR012292">
    <property type="entry name" value="Globin/Proto"/>
</dbReference>
<evidence type="ECO:0000256" key="1">
    <source>
        <dbReference type="ARBA" id="ARBA00022617"/>
    </source>
</evidence>
<evidence type="ECO:0000313" key="8">
    <source>
        <dbReference type="WBParaSite" id="Pan_g13388.t1"/>
    </source>
</evidence>
<dbReference type="WBParaSite" id="Pan_g13388.t1">
    <property type="protein sequence ID" value="Pan_g13388.t1"/>
    <property type="gene ID" value="Pan_g13388"/>
</dbReference>
<comment type="similarity">
    <text evidence="4">Belongs to the globin family.</text>
</comment>
<evidence type="ECO:0000256" key="4">
    <source>
        <dbReference type="RuleBase" id="RU000356"/>
    </source>
</evidence>
<dbReference type="PANTHER" id="PTHR46458">
    <property type="entry name" value="BLR2807 PROTEIN"/>
    <property type="match status" value="1"/>
</dbReference>
<sequence length="363" mass="40090">MGWAVRECPLTQLSANGDALGKRTCLNWFPASSENGIHGNYVLAMIGATTARLRIARQQQQRGSSQTNGKDQNKRRSQSPGGRKQPNNLSAPKPSAAALRRRSCTALLAASSPVGSPMTSSKLLKVPENGIPMRKRSGSVPCIRFTLAIAWNIKSDHVRALKLTWTRLCDVPRSNCKGIVAIMEKVFEKFESKQKTLKEVFYNSAFVDSMQECRHAAAAANINGASCGLRRKSNNQNIATLRDHIHFFVSLISQVIHNLDSEPQEIFEHIDKIGCYHAQLRKYGFQASMFDKLGECLIDALAVQDNVRSFPDACKAWTILVAALVDRLRSAPKHMAALPVTGRILTRPDPVPAPFGYRRISPT</sequence>
<dbReference type="InterPro" id="IPR050532">
    <property type="entry name" value="Globin-like_OT"/>
</dbReference>
<dbReference type="GO" id="GO:0046872">
    <property type="term" value="F:metal ion binding"/>
    <property type="evidence" value="ECO:0007669"/>
    <property type="project" value="UniProtKB-KW"/>
</dbReference>
<keyword evidence="4" id="KW-0813">Transport</keyword>
<keyword evidence="7" id="KW-1185">Reference proteome</keyword>
<organism evidence="7 8">
    <name type="scientific">Panagrellus redivivus</name>
    <name type="common">Microworm</name>
    <dbReference type="NCBI Taxonomy" id="6233"/>
    <lineage>
        <taxon>Eukaryota</taxon>
        <taxon>Metazoa</taxon>
        <taxon>Ecdysozoa</taxon>
        <taxon>Nematoda</taxon>
        <taxon>Chromadorea</taxon>
        <taxon>Rhabditida</taxon>
        <taxon>Tylenchina</taxon>
        <taxon>Panagrolaimomorpha</taxon>
        <taxon>Panagrolaimoidea</taxon>
        <taxon>Panagrolaimidae</taxon>
        <taxon>Panagrellus</taxon>
    </lineage>
</organism>
<evidence type="ECO:0000259" key="6">
    <source>
        <dbReference type="Pfam" id="PF00042"/>
    </source>
</evidence>
<dbReference type="Gene3D" id="1.10.490.10">
    <property type="entry name" value="Globins"/>
    <property type="match status" value="1"/>
</dbReference>
<dbReference type="GO" id="GO:0005344">
    <property type="term" value="F:oxygen carrier activity"/>
    <property type="evidence" value="ECO:0007669"/>
    <property type="project" value="UniProtKB-KW"/>
</dbReference>
<name>A0A7E4UWK4_PANRE</name>
<keyword evidence="4" id="KW-0561">Oxygen transport</keyword>
<dbReference type="PANTHER" id="PTHR46458:SF18">
    <property type="entry name" value="GLOBIN DOMAIN-CONTAINING PROTEIN"/>
    <property type="match status" value="1"/>
</dbReference>
<proteinExistence type="inferred from homology"/>
<dbReference type="InterPro" id="IPR009050">
    <property type="entry name" value="Globin-like_sf"/>
</dbReference>
<dbReference type="GO" id="GO:0020037">
    <property type="term" value="F:heme binding"/>
    <property type="evidence" value="ECO:0007669"/>
    <property type="project" value="InterPro"/>
</dbReference>
<accession>A0A7E4UWK4</accession>
<dbReference type="CDD" id="cd01040">
    <property type="entry name" value="Mb-like"/>
    <property type="match status" value="1"/>
</dbReference>
<dbReference type="GO" id="GO:0019825">
    <property type="term" value="F:oxygen binding"/>
    <property type="evidence" value="ECO:0007669"/>
    <property type="project" value="InterPro"/>
</dbReference>
<evidence type="ECO:0000256" key="3">
    <source>
        <dbReference type="ARBA" id="ARBA00023004"/>
    </source>
</evidence>
<feature type="domain" description="Globin" evidence="6">
    <location>
        <begin position="234"/>
        <end position="327"/>
    </location>
</feature>